<dbReference type="GO" id="GO:0005525">
    <property type="term" value="F:GTP binding"/>
    <property type="evidence" value="ECO:0007669"/>
    <property type="project" value="InterPro"/>
</dbReference>
<accession>A0AAD7W2Q1</accession>
<comment type="caution">
    <text evidence="2">The sequence shown here is derived from an EMBL/GenBank/DDBJ whole genome shotgun (WGS) entry which is preliminary data.</text>
</comment>
<keyword evidence="3" id="KW-1185">Reference proteome</keyword>
<dbReference type="Proteomes" id="UP001221898">
    <property type="component" value="Unassembled WGS sequence"/>
</dbReference>
<gene>
    <name evidence="2" type="ORF">AAFF_G00261350</name>
</gene>
<dbReference type="InterPro" id="IPR058641">
    <property type="entry name" value="GVIN1_dom"/>
</dbReference>
<protein>
    <recommendedName>
        <fullName evidence="1">VLIG-type G domain-containing protein</fullName>
    </recommendedName>
</protein>
<dbReference type="AlphaFoldDB" id="A0AAD7W2Q1"/>
<dbReference type="PANTHER" id="PTHR14819">
    <property type="entry name" value="GTP-BINDING"/>
    <property type="match status" value="1"/>
</dbReference>
<evidence type="ECO:0000259" key="1">
    <source>
        <dbReference type="PROSITE" id="PS51717"/>
    </source>
</evidence>
<name>A0AAD7W2Q1_9TELE</name>
<reference evidence="2" key="1">
    <citation type="journal article" date="2023" name="Science">
        <title>Genome structures resolve the early diversification of teleost fishes.</title>
        <authorList>
            <person name="Parey E."/>
            <person name="Louis A."/>
            <person name="Montfort J."/>
            <person name="Bouchez O."/>
            <person name="Roques C."/>
            <person name="Iampietro C."/>
            <person name="Lluch J."/>
            <person name="Castinel A."/>
            <person name="Donnadieu C."/>
            <person name="Desvignes T."/>
            <person name="Floi Bucao C."/>
            <person name="Jouanno E."/>
            <person name="Wen M."/>
            <person name="Mejri S."/>
            <person name="Dirks R."/>
            <person name="Jansen H."/>
            <person name="Henkel C."/>
            <person name="Chen W.J."/>
            <person name="Zahm M."/>
            <person name="Cabau C."/>
            <person name="Klopp C."/>
            <person name="Thompson A.W."/>
            <person name="Robinson-Rechavi M."/>
            <person name="Braasch I."/>
            <person name="Lecointre G."/>
            <person name="Bobe J."/>
            <person name="Postlethwait J.H."/>
            <person name="Berthelot C."/>
            <person name="Roest Crollius H."/>
            <person name="Guiguen Y."/>
        </authorList>
    </citation>
    <scope>NUCLEOTIDE SEQUENCE</scope>
    <source>
        <strain evidence="2">NC1722</strain>
    </source>
</reference>
<dbReference type="InterPro" id="IPR030383">
    <property type="entry name" value="G_VLIG_dom"/>
</dbReference>
<dbReference type="InterPro" id="IPR052986">
    <property type="entry name" value="VLIG_GTPase"/>
</dbReference>
<dbReference type="PROSITE" id="PS51717">
    <property type="entry name" value="G_VLIG"/>
    <property type="match status" value="1"/>
</dbReference>
<feature type="domain" description="VLIG-type G" evidence="1">
    <location>
        <begin position="1"/>
        <end position="144"/>
    </location>
</feature>
<evidence type="ECO:0000313" key="3">
    <source>
        <dbReference type="Proteomes" id="UP001221898"/>
    </source>
</evidence>
<evidence type="ECO:0000313" key="2">
    <source>
        <dbReference type="EMBL" id="KAJ8377286.1"/>
    </source>
</evidence>
<sequence>MENSTEMKDILQIVVHAFLRMKEVGRKPCCQFVHQNVPDISAHDTNLRNRKFLLEQLNEMTQAAANMEKRGNIRKFTDVMAYDPEKNNWYIPGLWHGTPPMAPVNAGYSESVNLFKRSLIEMFKEHKSGKHPPHTFSEFIEWTRSLWKAVKYENFIFSFRNSLVADAYAKLCTEFNKWDWAFRKNMYSWLRQAETKVLNFSTVAAQTQPCLNMADLLNRLRSEATLELARGEKLILDNLTEYYERQEGHVHLVEKYKEDFVNTAKSVRKETENSVKNKIEAAVEIRKGMFRLEGIKKNHTVTMEQKVLKLIERCRESKIPLSDQQLEDEFGKMWDETVKELCFSGLDRQDIVQNIYHQLRANLGREGGLVHEMVSNVGNLLERGKEQFKVGSKPKISSVGWRRLFGDNQQVKMQEMADYIIEQCRQFVDEKVRARSDYHNTYMIDLFRMVDENLDRHRNLETSAHFQASLKIHICGHAAREFSQMHLDFIRANDPRQCLEQLKGQYCADFKDLFYERDQCQKRAKEFTSHCLKPAVREYVTKSLGPDLVDEMLTGKKAIDFSTRSFFQFSILKQLLTDDNFENFVKCVGNYEAFVQDWIFEQMVQQFSKGDGGLRNMENKHLKMIIKRIKEAVVKAQEKDICSNLRKELVIPKDALEAVLTLNTAKPEEFSRCLMLCVDEMEQSFTAEFHTGGDVRAKLGMLPFKPQKELFNRVFGCGRQCPFCEAPCEAGGKSHTEHFTSIHRPQGIGRVKHLSSHKLLTAVCSSNVASEVAFSNSDTEGKFHPCKDYRSIYPDWLIQPDTSIQASDYWKYVFARFNKKFSKEYEAEPADLPFIWKSITKEQAMESLEESFKMKKQEEE</sequence>
<dbReference type="EMBL" id="JAINUG010000358">
    <property type="protein sequence ID" value="KAJ8377286.1"/>
    <property type="molecule type" value="Genomic_DNA"/>
</dbReference>
<dbReference type="PANTHER" id="PTHR14819:SF9">
    <property type="entry name" value="UP-REGULATOR OF CELL PROLIFERATION-LIKE"/>
    <property type="match status" value="1"/>
</dbReference>
<dbReference type="Pfam" id="PF25974">
    <property type="entry name" value="URGCP_9th"/>
    <property type="match status" value="1"/>
</dbReference>
<dbReference type="Pfam" id="PF25683">
    <property type="entry name" value="URGCP_GTPase"/>
    <property type="match status" value="1"/>
</dbReference>
<proteinExistence type="predicted"/>
<organism evidence="2 3">
    <name type="scientific">Aldrovandia affinis</name>
    <dbReference type="NCBI Taxonomy" id="143900"/>
    <lineage>
        <taxon>Eukaryota</taxon>
        <taxon>Metazoa</taxon>
        <taxon>Chordata</taxon>
        <taxon>Craniata</taxon>
        <taxon>Vertebrata</taxon>
        <taxon>Euteleostomi</taxon>
        <taxon>Actinopterygii</taxon>
        <taxon>Neopterygii</taxon>
        <taxon>Teleostei</taxon>
        <taxon>Notacanthiformes</taxon>
        <taxon>Halosauridae</taxon>
        <taxon>Aldrovandia</taxon>
    </lineage>
</organism>